<feature type="region of interest" description="Disordered" evidence="2">
    <location>
        <begin position="886"/>
        <end position="988"/>
    </location>
</feature>
<dbReference type="InterPro" id="IPR056884">
    <property type="entry name" value="NPHP3-like_N"/>
</dbReference>
<feature type="compositionally biased region" description="Basic and acidic residues" evidence="2">
    <location>
        <begin position="973"/>
        <end position="982"/>
    </location>
</feature>
<dbReference type="EMBL" id="JAULSU010000007">
    <property type="protein sequence ID" value="KAK0611749.1"/>
    <property type="molecule type" value="Genomic_DNA"/>
</dbReference>
<evidence type="ECO:0000256" key="2">
    <source>
        <dbReference type="SAM" id="MobiDB-lite"/>
    </source>
</evidence>
<feature type="compositionally biased region" description="Pro residues" evidence="2">
    <location>
        <begin position="909"/>
        <end position="919"/>
    </location>
</feature>
<keyword evidence="5" id="KW-1185">Reference proteome</keyword>
<dbReference type="InterPro" id="IPR027417">
    <property type="entry name" value="P-loop_NTPase"/>
</dbReference>
<comment type="caution">
    <text evidence="4">The sequence shown here is derived from an EMBL/GenBank/DDBJ whole genome shotgun (WGS) entry which is preliminary data.</text>
</comment>
<accession>A0AA39TLI6</accession>
<gene>
    <name evidence="4" type="ORF">B0T14DRAFT_465163</name>
</gene>
<evidence type="ECO:0000313" key="5">
    <source>
        <dbReference type="Proteomes" id="UP001175000"/>
    </source>
</evidence>
<dbReference type="PANTHER" id="PTHR10039:SF17">
    <property type="entry name" value="FUNGAL STAND N-TERMINAL GOODBYE DOMAIN-CONTAINING PROTEIN-RELATED"/>
    <property type="match status" value="1"/>
</dbReference>
<dbReference type="PANTHER" id="PTHR10039">
    <property type="entry name" value="AMELOGENIN"/>
    <property type="match status" value="1"/>
</dbReference>
<dbReference type="Proteomes" id="UP001175000">
    <property type="component" value="Unassembled WGS sequence"/>
</dbReference>
<evidence type="ECO:0000259" key="3">
    <source>
        <dbReference type="Pfam" id="PF24883"/>
    </source>
</evidence>
<evidence type="ECO:0000313" key="4">
    <source>
        <dbReference type="EMBL" id="KAK0611749.1"/>
    </source>
</evidence>
<keyword evidence="1" id="KW-0677">Repeat</keyword>
<feature type="compositionally biased region" description="Low complexity" evidence="2">
    <location>
        <begin position="890"/>
        <end position="908"/>
    </location>
</feature>
<feature type="domain" description="Nephrocystin 3-like N-terminal" evidence="3">
    <location>
        <begin position="311"/>
        <end position="492"/>
    </location>
</feature>
<evidence type="ECO:0000256" key="1">
    <source>
        <dbReference type="ARBA" id="ARBA00022737"/>
    </source>
</evidence>
<dbReference type="Gene3D" id="3.40.50.300">
    <property type="entry name" value="P-loop containing nucleotide triphosphate hydrolases"/>
    <property type="match status" value="1"/>
</dbReference>
<dbReference type="SUPFAM" id="SSF52540">
    <property type="entry name" value="P-loop containing nucleoside triphosphate hydrolases"/>
    <property type="match status" value="1"/>
</dbReference>
<dbReference type="Gene3D" id="3.40.50.1820">
    <property type="entry name" value="alpha/beta hydrolase"/>
    <property type="match status" value="1"/>
</dbReference>
<proteinExistence type="predicted"/>
<name>A0AA39TLI6_9PEZI</name>
<organism evidence="4 5">
    <name type="scientific">Immersiella caudata</name>
    <dbReference type="NCBI Taxonomy" id="314043"/>
    <lineage>
        <taxon>Eukaryota</taxon>
        <taxon>Fungi</taxon>
        <taxon>Dikarya</taxon>
        <taxon>Ascomycota</taxon>
        <taxon>Pezizomycotina</taxon>
        <taxon>Sordariomycetes</taxon>
        <taxon>Sordariomycetidae</taxon>
        <taxon>Sordariales</taxon>
        <taxon>Lasiosphaeriaceae</taxon>
        <taxon>Immersiella</taxon>
    </lineage>
</organism>
<dbReference type="Pfam" id="PF24883">
    <property type="entry name" value="NPHP3_N"/>
    <property type="match status" value="1"/>
</dbReference>
<reference evidence="4" key="1">
    <citation type="submission" date="2023-06" db="EMBL/GenBank/DDBJ databases">
        <title>Genome-scale phylogeny and comparative genomics of the fungal order Sordariales.</title>
        <authorList>
            <consortium name="Lawrence Berkeley National Laboratory"/>
            <person name="Hensen N."/>
            <person name="Bonometti L."/>
            <person name="Westerberg I."/>
            <person name="Brannstrom I.O."/>
            <person name="Guillou S."/>
            <person name="Cros-Aarteil S."/>
            <person name="Calhoun S."/>
            <person name="Haridas S."/>
            <person name="Kuo A."/>
            <person name="Mondo S."/>
            <person name="Pangilinan J."/>
            <person name="Riley R."/>
            <person name="Labutti K."/>
            <person name="Andreopoulos B."/>
            <person name="Lipzen A."/>
            <person name="Chen C."/>
            <person name="Yanf M."/>
            <person name="Daum C."/>
            <person name="Ng V."/>
            <person name="Clum A."/>
            <person name="Steindorff A."/>
            <person name="Ohm R."/>
            <person name="Martin F."/>
            <person name="Silar P."/>
            <person name="Natvig D."/>
            <person name="Lalanne C."/>
            <person name="Gautier V."/>
            <person name="Ament-Velasquez S.L."/>
            <person name="Kruys A."/>
            <person name="Hutchinson M.I."/>
            <person name="Powell A.J."/>
            <person name="Barry K."/>
            <person name="Miller A.N."/>
            <person name="Grigoriev I.V."/>
            <person name="Debuchy R."/>
            <person name="Gladieux P."/>
            <person name="Thoren M.H."/>
            <person name="Johannesson H."/>
        </authorList>
    </citation>
    <scope>NUCLEOTIDE SEQUENCE</scope>
    <source>
        <strain evidence="4">CBS 606.72</strain>
    </source>
</reference>
<sequence>MEDVGKLILLEPQPARVDQPEFDVILVQGRGREDARETWSTLWSEHWVSKEKRRKLRVLAFDYSDFVNDDYRLKTVYERAEKLLQDLINHRTDPSEEMRPIAFIGHSTGGVIVKQAGIALIIARDDPRFRNIAYSACAAIFCATPHRGHAEVIARIFKADSVNQALGIQAPLRMVPKEDIEPLDSISAEFLRISSGDIVLRNYVEGRPVEGRSEPLWVVPKPYASLYASWDKLWDLEAQLRSQDHFQACAFGVKPEDGPGWLISLLEDVKKESRKFKEKYFSEDRRRLLQSLGTRDVLLPTPPPPALLTGGTCEWIEDDKKFQPFQPWRKWASSKLWLTGGLCCGKTHLAQHIKTLILEDLKTDAQKNDLLIHFCLVSMKDGCVTPWRMLACLLHSILISYPILIHPLSGKLKEHRPSEYEEIEYLWREMIENITTGSQPRRLTVILDEIDQIIVNKSGLTDVLKVIMGEKHTRGARTKISSGNIRMIVLSRRGGIHSEALRECGFKEHQIPQRETKRDIKKTVTKELDTLGKLGRLDDREIPDLRQKIQTIAGDMYIIARLALREIARNPGAGDSLGNSIACFYDKILGRITRVPHTSQDSEAKRKNLLRGVLFWGAYQGHAMNKEELELGLAMLFKTGRALNEKSLELGLAWLLDVSGPEASDVSEGHVDKDLVERPEIETGYRNLKREILLKCMPLVTLRSDGRFELIHRSLKEYLSTPTRYFQPLPDIKNHQHYAFQDERADAVISSLCMDYLLLDAFNVERRDLRPREWEAEIEKRIDDHDFITYAAKHWIYHAKLSSKPFETNSAEHHSGSREYLLMDVETSLYALCWAEVWWYYTKLPERFPGTRFSVDKIFGRDKQLKRTPVDFNLRLELAKQLARTPEGVPPVLNELTPEPEEPTNGNSTPPPLDTPNPPYNRQVPPLAAPESATSHEPKTNDPQPAGSDPSRRGSEPITRPAVEGPVPINEYKSYHIREKSPTRKPTCCCTIL</sequence>
<dbReference type="SUPFAM" id="SSF53474">
    <property type="entry name" value="alpha/beta-Hydrolases"/>
    <property type="match status" value="1"/>
</dbReference>
<protein>
    <recommendedName>
        <fullName evidence="3">Nephrocystin 3-like N-terminal domain-containing protein</fullName>
    </recommendedName>
</protein>
<dbReference type="AlphaFoldDB" id="A0AA39TLI6"/>
<dbReference type="InterPro" id="IPR029058">
    <property type="entry name" value="AB_hydrolase_fold"/>
</dbReference>